<dbReference type="Gene3D" id="1.10.510.10">
    <property type="entry name" value="Transferase(Phosphotransferase) domain 1"/>
    <property type="match status" value="1"/>
</dbReference>
<feature type="domain" description="Protein kinase" evidence="6">
    <location>
        <begin position="26"/>
        <end position="287"/>
    </location>
</feature>
<dbReference type="Pfam" id="PF00069">
    <property type="entry name" value="Pkinase"/>
    <property type="match status" value="1"/>
</dbReference>
<reference evidence="7 8" key="1">
    <citation type="submission" date="2020-05" db="EMBL/GenBank/DDBJ databases">
        <authorList>
            <person name="Whitworth D."/>
        </authorList>
    </citation>
    <scope>NUCLEOTIDE SEQUENCE [LARGE SCALE GENOMIC DNA]</scope>
    <source>
        <strain evidence="7 8">AM005</strain>
    </source>
</reference>
<proteinExistence type="predicted"/>
<dbReference type="PROSITE" id="PS50011">
    <property type="entry name" value="PROTEIN_KINASE_DOM"/>
    <property type="match status" value="1"/>
</dbReference>
<evidence type="ECO:0000256" key="5">
    <source>
        <dbReference type="SAM" id="MobiDB-lite"/>
    </source>
</evidence>
<feature type="region of interest" description="Disordered" evidence="5">
    <location>
        <begin position="229"/>
        <end position="250"/>
    </location>
</feature>
<dbReference type="GO" id="GO:0005524">
    <property type="term" value="F:ATP binding"/>
    <property type="evidence" value="ECO:0007669"/>
    <property type="project" value="UniProtKB-KW"/>
</dbReference>
<evidence type="ECO:0000256" key="2">
    <source>
        <dbReference type="ARBA" id="ARBA00022741"/>
    </source>
</evidence>
<dbReference type="Proteomes" id="UP000533080">
    <property type="component" value="Unassembled WGS sequence"/>
</dbReference>
<dbReference type="EMBL" id="JABFNT010000190">
    <property type="protein sequence ID" value="NOJ83384.1"/>
    <property type="molecule type" value="Genomic_DNA"/>
</dbReference>
<feature type="compositionally biased region" description="Basic and acidic residues" evidence="5">
    <location>
        <begin position="375"/>
        <end position="387"/>
    </location>
</feature>
<sequence length="719" mass="77470">MRVVWFRLFRRYAATSGAKEAMTATYRLTGKVEGGELAELYQGIELPGIPVVVKLFHPRTSDPAYAHDLAETTRLLQPVRHPGILHVVDLGVVRQRLAVVREDVDGFTLGTALQRLHSKDVVLPPTVALHIIIQLLEALHQAHEAGVVHGAITPGNVVLSHEGLPAVCDFGALRALMAVPQLRKSFGHRGRGTYRAPEVTRGEPHSAQSDIYSLGAIAYELLTQREPVVPGSGGVSTRRSEALPPPSRVDRRINSRLDPLILRALEPTPQRRFRSCGEFATSLRNQLAASGGMPSADDVRRFVRELFPNEMSLVSSGPPPFKEPFTLEPISGAEMDDLRAEELEKSVVQRAPYSRALTEDEANAETQQASEPAFEEYRPELYERDVADAATRVRPPSRASASDSTSAQGEDTGPAPAGPLEQGWEAPPGAAPPKPRRQQSSVGGGSGHTRIGRNPRLKVVEDFSAPEPPADDEGSVSVSAPGRRGARIRRAPVEAKGPKTIPDVLPAVQPASARARDYIAMPPSDPALPSTSDVHRRLVSAEQRLSVAQHRYGRRLGIAAAIAGVGLITFLVAAWQLGGDAAPAPEEAPREAKAEAAPVGPPPAMPIAPPSPPVPVRSPPPAPEATSRGGEEDAAPEPKPPPKSQRAYVTITTNVPATVYVDGERLSRRTPLNRYPVKVGTRRIKLVSVATGEPKELDLRIKRGQHLKVLVDSFTSPRR</sequence>
<evidence type="ECO:0000256" key="4">
    <source>
        <dbReference type="ARBA" id="ARBA00022840"/>
    </source>
</evidence>
<gene>
    <name evidence="7" type="ORF">HNV28_34590</name>
</gene>
<evidence type="ECO:0000313" key="7">
    <source>
        <dbReference type="EMBL" id="NOJ83384.1"/>
    </source>
</evidence>
<evidence type="ECO:0000313" key="8">
    <source>
        <dbReference type="Proteomes" id="UP000533080"/>
    </source>
</evidence>
<keyword evidence="2" id="KW-0547">Nucleotide-binding</keyword>
<keyword evidence="7" id="KW-0723">Serine/threonine-protein kinase</keyword>
<protein>
    <submittedName>
        <fullName evidence="7">Serine/threonine protein kinase</fullName>
    </submittedName>
</protein>
<dbReference type="GO" id="GO:0004674">
    <property type="term" value="F:protein serine/threonine kinase activity"/>
    <property type="evidence" value="ECO:0007669"/>
    <property type="project" value="UniProtKB-KW"/>
</dbReference>
<evidence type="ECO:0000259" key="6">
    <source>
        <dbReference type="PROSITE" id="PS50011"/>
    </source>
</evidence>
<dbReference type="AlphaFoldDB" id="A0A7Y4MV73"/>
<evidence type="ECO:0000256" key="1">
    <source>
        <dbReference type="ARBA" id="ARBA00022679"/>
    </source>
</evidence>
<dbReference type="InterPro" id="IPR000719">
    <property type="entry name" value="Prot_kinase_dom"/>
</dbReference>
<name>A0A7Y4MV73_MYXXA</name>
<dbReference type="InterPro" id="IPR011009">
    <property type="entry name" value="Kinase-like_dom_sf"/>
</dbReference>
<dbReference type="SUPFAM" id="SSF56112">
    <property type="entry name" value="Protein kinase-like (PK-like)"/>
    <property type="match status" value="1"/>
</dbReference>
<feature type="compositionally biased region" description="Pro residues" evidence="5">
    <location>
        <begin position="599"/>
        <end position="623"/>
    </location>
</feature>
<feature type="region of interest" description="Disordered" evidence="5">
    <location>
        <begin position="581"/>
        <end position="647"/>
    </location>
</feature>
<dbReference type="CDD" id="cd14014">
    <property type="entry name" value="STKc_PknB_like"/>
    <property type="match status" value="1"/>
</dbReference>
<dbReference type="PANTHER" id="PTHR43289:SF6">
    <property type="entry name" value="SERINE_THREONINE-PROTEIN KINASE NEKL-3"/>
    <property type="match status" value="1"/>
</dbReference>
<feature type="compositionally biased region" description="Polar residues" evidence="5">
    <location>
        <begin position="399"/>
        <end position="409"/>
    </location>
</feature>
<organism evidence="7 8">
    <name type="scientific">Myxococcus xanthus</name>
    <dbReference type="NCBI Taxonomy" id="34"/>
    <lineage>
        <taxon>Bacteria</taxon>
        <taxon>Pseudomonadati</taxon>
        <taxon>Myxococcota</taxon>
        <taxon>Myxococcia</taxon>
        <taxon>Myxococcales</taxon>
        <taxon>Cystobacterineae</taxon>
        <taxon>Myxococcaceae</taxon>
        <taxon>Myxococcus</taxon>
    </lineage>
</organism>
<accession>A0A7Y4MV73</accession>
<keyword evidence="4" id="KW-0067">ATP-binding</keyword>
<keyword evidence="3 7" id="KW-0418">Kinase</keyword>
<feature type="region of interest" description="Disordered" evidence="5">
    <location>
        <begin position="351"/>
        <end position="490"/>
    </location>
</feature>
<comment type="caution">
    <text evidence="7">The sequence shown here is derived from an EMBL/GenBank/DDBJ whole genome shotgun (WGS) entry which is preliminary data.</text>
</comment>
<evidence type="ECO:0000256" key="3">
    <source>
        <dbReference type="ARBA" id="ARBA00022777"/>
    </source>
</evidence>
<keyword evidence="1" id="KW-0808">Transferase</keyword>
<dbReference type="PANTHER" id="PTHR43289">
    <property type="entry name" value="MITOGEN-ACTIVATED PROTEIN KINASE KINASE KINASE 20-RELATED"/>
    <property type="match status" value="1"/>
</dbReference>